<evidence type="ECO:0000256" key="4">
    <source>
        <dbReference type="ARBA" id="ARBA00022898"/>
    </source>
</evidence>
<evidence type="ECO:0000313" key="8">
    <source>
        <dbReference type="EMBL" id="WUV44486.1"/>
    </source>
</evidence>
<dbReference type="EC" id="2.3.1.47" evidence="2"/>
<dbReference type="PANTHER" id="PTHR13693">
    <property type="entry name" value="CLASS II AMINOTRANSFERASE/8-AMINO-7-OXONONANOATE SYNTHASE"/>
    <property type="match status" value="1"/>
</dbReference>
<dbReference type="SUPFAM" id="SSF53383">
    <property type="entry name" value="PLP-dependent transferases"/>
    <property type="match status" value="1"/>
</dbReference>
<dbReference type="Gene3D" id="3.40.640.10">
    <property type="entry name" value="Type I PLP-dependent aspartate aminotransferase-like (Major domain)"/>
    <property type="match status" value="1"/>
</dbReference>
<dbReference type="InterPro" id="IPR015422">
    <property type="entry name" value="PyrdxlP-dep_Trfase_small"/>
</dbReference>
<name>A0ABZ1YQH3_9NOCA</name>
<keyword evidence="5" id="KW-0012">Acyltransferase</keyword>
<organism evidence="8 9">
    <name type="scientific">Nocardia vinacea</name>
    <dbReference type="NCBI Taxonomy" id="96468"/>
    <lineage>
        <taxon>Bacteria</taxon>
        <taxon>Bacillati</taxon>
        <taxon>Actinomycetota</taxon>
        <taxon>Actinomycetes</taxon>
        <taxon>Mycobacteriales</taxon>
        <taxon>Nocardiaceae</taxon>
        <taxon>Nocardia</taxon>
    </lineage>
</organism>
<dbReference type="InterPro" id="IPR050087">
    <property type="entry name" value="AON_synthase_class-II"/>
</dbReference>
<keyword evidence="3" id="KW-0808">Transferase</keyword>
<keyword evidence="9" id="KW-1185">Reference proteome</keyword>
<evidence type="ECO:0000256" key="5">
    <source>
        <dbReference type="ARBA" id="ARBA00023315"/>
    </source>
</evidence>
<evidence type="ECO:0000256" key="3">
    <source>
        <dbReference type="ARBA" id="ARBA00022679"/>
    </source>
</evidence>
<proteinExistence type="predicted"/>
<dbReference type="NCBIfam" id="NF005526">
    <property type="entry name" value="PRK07179.1"/>
    <property type="match status" value="1"/>
</dbReference>
<dbReference type="InterPro" id="IPR004839">
    <property type="entry name" value="Aminotransferase_I/II_large"/>
</dbReference>
<evidence type="ECO:0000259" key="7">
    <source>
        <dbReference type="Pfam" id="PF00155"/>
    </source>
</evidence>
<protein>
    <recommendedName>
        <fullName evidence="2">8-amino-7-oxononanoate synthase</fullName>
        <ecNumber evidence="2">2.3.1.47</ecNumber>
    </recommendedName>
</protein>
<gene>
    <name evidence="8" type="primary">cqsA</name>
    <name evidence="8" type="ORF">OG563_35740</name>
</gene>
<evidence type="ECO:0000256" key="1">
    <source>
        <dbReference type="ARBA" id="ARBA00001933"/>
    </source>
</evidence>
<accession>A0ABZ1YQH3</accession>
<evidence type="ECO:0000256" key="6">
    <source>
        <dbReference type="ARBA" id="ARBA00047715"/>
    </source>
</evidence>
<comment type="cofactor">
    <cofactor evidence="1">
        <name>pyridoxal 5'-phosphate</name>
        <dbReference type="ChEBI" id="CHEBI:597326"/>
    </cofactor>
</comment>
<dbReference type="InterPro" id="IPR015421">
    <property type="entry name" value="PyrdxlP-dep_Trfase_major"/>
</dbReference>
<dbReference type="Pfam" id="PF00155">
    <property type="entry name" value="Aminotran_1_2"/>
    <property type="match status" value="1"/>
</dbReference>
<dbReference type="EMBL" id="CP109441">
    <property type="protein sequence ID" value="WUV44486.1"/>
    <property type="molecule type" value="Genomic_DNA"/>
</dbReference>
<dbReference type="PANTHER" id="PTHR13693:SF100">
    <property type="entry name" value="8-AMINO-7-OXONONANOATE SYNTHASE"/>
    <property type="match status" value="1"/>
</dbReference>
<dbReference type="InterPro" id="IPR015424">
    <property type="entry name" value="PyrdxlP-dep_Trfase"/>
</dbReference>
<dbReference type="Gene3D" id="3.90.1150.10">
    <property type="entry name" value="Aspartate Aminotransferase, domain 1"/>
    <property type="match status" value="1"/>
</dbReference>
<feature type="domain" description="Aminotransferase class I/classII large" evidence="7">
    <location>
        <begin position="41"/>
        <end position="377"/>
    </location>
</feature>
<evidence type="ECO:0000313" key="9">
    <source>
        <dbReference type="Proteomes" id="UP001432062"/>
    </source>
</evidence>
<dbReference type="Proteomes" id="UP001432062">
    <property type="component" value="Chromosome"/>
</dbReference>
<dbReference type="RefSeq" id="WP_329407424.1">
    <property type="nucleotide sequence ID" value="NZ_CP109441.1"/>
</dbReference>
<reference evidence="8" key="1">
    <citation type="submission" date="2022-10" db="EMBL/GenBank/DDBJ databases">
        <title>The complete genomes of actinobacterial strains from the NBC collection.</title>
        <authorList>
            <person name="Joergensen T.S."/>
            <person name="Alvarez Arevalo M."/>
            <person name="Sterndorff E.B."/>
            <person name="Faurdal D."/>
            <person name="Vuksanovic O."/>
            <person name="Mourched A.-S."/>
            <person name="Charusanti P."/>
            <person name="Shaw S."/>
            <person name="Blin K."/>
            <person name="Weber T."/>
        </authorList>
    </citation>
    <scope>NUCLEOTIDE SEQUENCE</scope>
    <source>
        <strain evidence="8">NBC_01482</strain>
    </source>
</reference>
<keyword evidence="4" id="KW-0663">Pyridoxal phosphate</keyword>
<comment type="catalytic activity">
    <reaction evidence="6">
        <text>6-carboxyhexanoyl-[ACP] + L-alanine + H(+) = (8S)-8-amino-7-oxononanoate + holo-[ACP] + CO2</text>
        <dbReference type="Rhea" id="RHEA:42288"/>
        <dbReference type="Rhea" id="RHEA-COMP:9685"/>
        <dbReference type="Rhea" id="RHEA-COMP:9955"/>
        <dbReference type="ChEBI" id="CHEBI:15378"/>
        <dbReference type="ChEBI" id="CHEBI:16526"/>
        <dbReference type="ChEBI" id="CHEBI:57972"/>
        <dbReference type="ChEBI" id="CHEBI:64479"/>
        <dbReference type="ChEBI" id="CHEBI:78846"/>
        <dbReference type="ChEBI" id="CHEBI:149468"/>
        <dbReference type="EC" id="2.3.1.47"/>
    </reaction>
</comment>
<sequence length="410" mass="44539">MTMSVADRIFLRVNRFHRERVAIAWGGRHILHGRKPRPGDVVLTSNDYLAVAREPHIVGAMCAALQYASGGAPPSGVFLHGPDHPQIALETTLAEHMRVAGGVLCQSGWDANAGLMQSIADAHTPVYVDHIAHMSLWHGAKTAGAPVYSFRHNFPGHLRDEIRKHGPGIIAVDSIYSSNGSRCPLTQICDVADETGSVLVVDESHSLGTDGPYGAGMVVALGLTDRVPFRITSLATAFAGRAGFVAANNIDFVDYFKMESDPAVFSATLLPHDIAGLAATLDVIRTDEWRRVRLREISAIVRRALMALEFDLEGSASHIVALQTGSDERTIAIRDFLEARGIFGSVLCWPATAPDRARIRFSLHAGLTDMQVDRLIQVCTEVRNHFGAMAPVRYERPRPAPTPAQLVPTQ</sequence>
<evidence type="ECO:0000256" key="2">
    <source>
        <dbReference type="ARBA" id="ARBA00013187"/>
    </source>
</evidence>